<organism evidence="6 7">
    <name type="scientific">Chthoniobacter flavus Ellin428</name>
    <dbReference type="NCBI Taxonomy" id="497964"/>
    <lineage>
        <taxon>Bacteria</taxon>
        <taxon>Pseudomonadati</taxon>
        <taxon>Verrucomicrobiota</taxon>
        <taxon>Spartobacteria</taxon>
        <taxon>Chthoniobacterales</taxon>
        <taxon>Chthoniobacteraceae</taxon>
        <taxon>Chthoniobacter</taxon>
    </lineage>
</organism>
<keyword evidence="2" id="KW-0813">Transport</keyword>
<dbReference type="Gene3D" id="3.40.190.10">
    <property type="entry name" value="Periplasmic binding protein-like II"/>
    <property type="match status" value="1"/>
</dbReference>
<comment type="caution">
    <text evidence="6">The sequence shown here is derived from an EMBL/GenBank/DDBJ whole genome shotgun (WGS) entry which is preliminary data.</text>
</comment>
<dbReference type="GO" id="GO:0015846">
    <property type="term" value="P:polyamine transport"/>
    <property type="evidence" value="ECO:0007669"/>
    <property type="project" value="InterPro"/>
</dbReference>
<keyword evidence="3 5" id="KW-0732">Signal</keyword>
<dbReference type="GO" id="GO:0019808">
    <property type="term" value="F:polyamine binding"/>
    <property type="evidence" value="ECO:0007669"/>
    <property type="project" value="InterPro"/>
</dbReference>
<accession>B4D3T1</accession>
<gene>
    <name evidence="6" type="ORF">CfE428DRAFT_3569</name>
</gene>
<comment type="subcellular location">
    <subcellularLocation>
        <location evidence="1">Periplasm</location>
    </subcellularLocation>
</comment>
<evidence type="ECO:0000256" key="4">
    <source>
        <dbReference type="ARBA" id="ARBA00022764"/>
    </source>
</evidence>
<dbReference type="STRING" id="497964.CfE428DRAFT_3569"/>
<dbReference type="Pfam" id="PF13416">
    <property type="entry name" value="SBP_bac_8"/>
    <property type="match status" value="1"/>
</dbReference>
<evidence type="ECO:0000313" key="7">
    <source>
        <dbReference type="Proteomes" id="UP000005824"/>
    </source>
</evidence>
<feature type="signal peptide" evidence="5">
    <location>
        <begin position="1"/>
        <end position="20"/>
    </location>
</feature>
<dbReference type="PANTHER" id="PTHR30222:SF17">
    <property type="entry name" value="SPERMIDINE_PUTRESCINE-BINDING PERIPLASMIC PROTEIN"/>
    <property type="match status" value="1"/>
</dbReference>
<dbReference type="InterPro" id="IPR001188">
    <property type="entry name" value="Sperm_putr-bd"/>
</dbReference>
<proteinExistence type="predicted"/>
<dbReference type="FunCoup" id="B4D3T1">
    <property type="interactions" value="129"/>
</dbReference>
<dbReference type="SUPFAM" id="SSF53850">
    <property type="entry name" value="Periplasmic binding protein-like II"/>
    <property type="match status" value="1"/>
</dbReference>
<dbReference type="AlphaFoldDB" id="B4D3T1"/>
<dbReference type="Proteomes" id="UP000005824">
    <property type="component" value="Unassembled WGS sequence"/>
</dbReference>
<evidence type="ECO:0000256" key="3">
    <source>
        <dbReference type="ARBA" id="ARBA00022729"/>
    </source>
</evidence>
<dbReference type="RefSeq" id="WP_006980894.1">
    <property type="nucleotide sequence ID" value="NZ_ABVL01000010.1"/>
</dbReference>
<evidence type="ECO:0000256" key="2">
    <source>
        <dbReference type="ARBA" id="ARBA00022448"/>
    </source>
</evidence>
<sequence precursor="true">MRRRTFLLLLSSLALPACRAAEPTEKVLNLLCWTEYVPTSVTASFTKQTGVRVVMENYNSNEQMLAMLRDKPHHYDLVQPSQAYVETLIHGSGLESLDAARIPNLQNIDPQFRRLPHDPEEKYSVPWMSGTVGIVVNTNAVQEPIHTWADVFSGKYRGKIVAVNDQREMVAWALASLGMPITQIDDASLARTEPVLRKWLPQISVFDSDSPHTALLDGRAVIGIVWSGEAALALAEGSPIPIRPTQGKARTCFSIASRFLPVHHTKALPRISSTTAWSPR</sequence>
<evidence type="ECO:0000313" key="6">
    <source>
        <dbReference type="EMBL" id="EDY18911.1"/>
    </source>
</evidence>
<dbReference type="PRINTS" id="PR00909">
    <property type="entry name" value="SPERMDNBNDNG"/>
</dbReference>
<dbReference type="CDD" id="cd13590">
    <property type="entry name" value="PBP2_PotD_PotF_like"/>
    <property type="match status" value="1"/>
</dbReference>
<evidence type="ECO:0000256" key="5">
    <source>
        <dbReference type="SAM" id="SignalP"/>
    </source>
</evidence>
<dbReference type="eggNOG" id="COG0687">
    <property type="taxonomic scope" value="Bacteria"/>
</dbReference>
<protein>
    <submittedName>
        <fullName evidence="6">Spermidine/putrescine-binding periplasmic protein-like protein</fullName>
    </submittedName>
</protein>
<keyword evidence="4" id="KW-0574">Periplasm</keyword>
<name>B4D3T1_9BACT</name>
<dbReference type="InterPro" id="IPR006059">
    <property type="entry name" value="SBP"/>
</dbReference>
<dbReference type="PANTHER" id="PTHR30222">
    <property type="entry name" value="SPERMIDINE/PUTRESCINE-BINDING PERIPLASMIC PROTEIN"/>
    <property type="match status" value="1"/>
</dbReference>
<evidence type="ECO:0000256" key="1">
    <source>
        <dbReference type="ARBA" id="ARBA00004418"/>
    </source>
</evidence>
<reference evidence="6 7" key="1">
    <citation type="journal article" date="2011" name="J. Bacteriol.">
        <title>Genome sequence of Chthoniobacter flavus Ellin428, an aerobic heterotrophic soil bacterium.</title>
        <authorList>
            <person name="Kant R."/>
            <person name="van Passel M.W."/>
            <person name="Palva A."/>
            <person name="Lucas S."/>
            <person name="Lapidus A."/>
            <person name="Glavina Del Rio T."/>
            <person name="Dalin E."/>
            <person name="Tice H."/>
            <person name="Bruce D."/>
            <person name="Goodwin L."/>
            <person name="Pitluck S."/>
            <person name="Larimer F.W."/>
            <person name="Land M.L."/>
            <person name="Hauser L."/>
            <person name="Sangwan P."/>
            <person name="de Vos W.M."/>
            <person name="Janssen P.H."/>
            <person name="Smidt H."/>
        </authorList>
    </citation>
    <scope>NUCLEOTIDE SEQUENCE [LARGE SCALE GENOMIC DNA]</scope>
    <source>
        <strain evidence="6 7">Ellin428</strain>
    </source>
</reference>
<dbReference type="InParanoid" id="B4D3T1"/>
<dbReference type="GO" id="GO:0042597">
    <property type="term" value="C:periplasmic space"/>
    <property type="evidence" value="ECO:0007669"/>
    <property type="project" value="UniProtKB-SubCell"/>
</dbReference>
<feature type="chain" id="PRO_5002802725" evidence="5">
    <location>
        <begin position="21"/>
        <end position="280"/>
    </location>
</feature>
<dbReference type="EMBL" id="ABVL01000010">
    <property type="protein sequence ID" value="EDY18911.1"/>
    <property type="molecule type" value="Genomic_DNA"/>
</dbReference>
<keyword evidence="7" id="KW-1185">Reference proteome</keyword>